<organism evidence="14 15">
    <name type="scientific">Pseudomonas kuykendallii</name>
    <dbReference type="NCBI Taxonomy" id="1007099"/>
    <lineage>
        <taxon>Bacteria</taxon>
        <taxon>Pseudomonadati</taxon>
        <taxon>Pseudomonadota</taxon>
        <taxon>Gammaproteobacteria</taxon>
        <taxon>Pseudomonadales</taxon>
        <taxon>Pseudomonadaceae</taxon>
        <taxon>Pseudomonas</taxon>
    </lineage>
</organism>
<keyword evidence="5" id="KW-0677">Repeat</keyword>
<keyword evidence="15" id="KW-1185">Reference proteome</keyword>
<comment type="subcellular location">
    <subcellularLocation>
        <location evidence="1">Cell membrane</location>
        <topology evidence="1">Multi-pass membrane protein</topology>
    </subcellularLocation>
</comment>
<dbReference type="SUPFAM" id="SSF54631">
    <property type="entry name" value="CBS-domain pair"/>
    <property type="match status" value="1"/>
</dbReference>
<dbReference type="STRING" id="1007099.SAMN05216287_2011"/>
<evidence type="ECO:0000256" key="1">
    <source>
        <dbReference type="ARBA" id="ARBA00004651"/>
    </source>
</evidence>
<dbReference type="EMBL" id="FNNU01000002">
    <property type="protein sequence ID" value="SDW95942.1"/>
    <property type="molecule type" value="Genomic_DNA"/>
</dbReference>
<keyword evidence="4 10" id="KW-0812">Transmembrane</keyword>
<dbReference type="OrthoDB" id="9797674at2"/>
<dbReference type="InterPro" id="IPR036318">
    <property type="entry name" value="FAD-bd_PCMH-like_sf"/>
</dbReference>
<evidence type="ECO:0000256" key="2">
    <source>
        <dbReference type="ARBA" id="ARBA00006337"/>
    </source>
</evidence>
<dbReference type="Gene3D" id="3.10.580.10">
    <property type="entry name" value="CBS-domain"/>
    <property type="match status" value="1"/>
</dbReference>
<dbReference type="Pfam" id="PF01595">
    <property type="entry name" value="CNNM"/>
    <property type="match status" value="1"/>
</dbReference>
<dbReference type="CDD" id="cd04590">
    <property type="entry name" value="CBS_pair_CorC_HlyC_assoc"/>
    <property type="match status" value="1"/>
</dbReference>
<dbReference type="PROSITE" id="PS51846">
    <property type="entry name" value="CNNM"/>
    <property type="match status" value="1"/>
</dbReference>
<evidence type="ECO:0000256" key="6">
    <source>
        <dbReference type="ARBA" id="ARBA00022989"/>
    </source>
</evidence>
<evidence type="ECO:0000313" key="15">
    <source>
        <dbReference type="Proteomes" id="UP000243778"/>
    </source>
</evidence>
<dbReference type="PANTHER" id="PTHR22777:SF32">
    <property type="entry name" value="UPF0053 INNER MEMBRANE PROTEIN YFJD"/>
    <property type="match status" value="1"/>
</dbReference>
<dbReference type="Gene3D" id="3.30.465.10">
    <property type="match status" value="1"/>
</dbReference>
<feature type="domain" description="CBS" evidence="12">
    <location>
        <begin position="203"/>
        <end position="263"/>
    </location>
</feature>
<comment type="similarity">
    <text evidence="2">Belongs to the UPF0053 family.</text>
</comment>
<evidence type="ECO:0000256" key="10">
    <source>
        <dbReference type="PROSITE-ProRule" id="PRU01193"/>
    </source>
</evidence>
<evidence type="ECO:0000313" key="14">
    <source>
        <dbReference type="EMBL" id="SDW95942.1"/>
    </source>
</evidence>
<feature type="domain" description="CBS" evidence="12">
    <location>
        <begin position="269"/>
        <end position="326"/>
    </location>
</feature>
<dbReference type="SMART" id="SM01091">
    <property type="entry name" value="CorC_HlyC"/>
    <property type="match status" value="1"/>
</dbReference>
<evidence type="ECO:0000256" key="11">
    <source>
        <dbReference type="SAM" id="Phobius"/>
    </source>
</evidence>
<accession>A0A1H2XSM5</accession>
<dbReference type="GO" id="GO:0005886">
    <property type="term" value="C:plasma membrane"/>
    <property type="evidence" value="ECO:0007669"/>
    <property type="project" value="UniProtKB-SubCell"/>
</dbReference>
<dbReference type="Pfam" id="PF03471">
    <property type="entry name" value="CorC_HlyC"/>
    <property type="match status" value="1"/>
</dbReference>
<keyword evidence="7 9" id="KW-0129">CBS domain</keyword>
<dbReference type="Pfam" id="PF00571">
    <property type="entry name" value="CBS"/>
    <property type="match status" value="2"/>
</dbReference>
<dbReference type="PROSITE" id="PS51371">
    <property type="entry name" value="CBS"/>
    <property type="match status" value="2"/>
</dbReference>
<dbReference type="Proteomes" id="UP000243778">
    <property type="component" value="Unassembled WGS sequence"/>
</dbReference>
<dbReference type="SUPFAM" id="SSF56176">
    <property type="entry name" value="FAD-binding/transporter-associated domain-like"/>
    <property type="match status" value="1"/>
</dbReference>
<keyword evidence="8 10" id="KW-0472">Membrane</keyword>
<dbReference type="PANTHER" id="PTHR22777">
    <property type="entry name" value="HEMOLYSIN-RELATED"/>
    <property type="match status" value="1"/>
</dbReference>
<sequence>MDTLDQGSLIGLLVFLALASAFFSASKSAVLGLDRQQLRELASQGSLGAKRINALLKRPQRLFGSLLLGNSLALMFGAAAAGLLGLRLRGEPGLFGAVAALLIAWLIVATLLPRSIAARHPQALAFACAGPLKIAVKLLYPPFWLLDRIAGALLRLAGIRPPPQGENLSGEESPPEEIDEVLPEQRQHLLLGILDKMTVDDIMIPRNEVEGIDLNDDIERIVAQLRSTSHTRLPVFRGDINQIEGILHMRRIARLLTRDQLTKDALRGVCHEPYFVPENTPLSVQLMNFQKHKRRIGIVVDEYGEVLGICALEDLLEEIVGQFHSSDDSQDADIQTQPDGTQVIDGAAHVRDINRALGWQLPVEGPRTLNGLITEALEGIPDSGVCLKIGRYRLEILQAAENRATRVRVWLAPRPNQG</sequence>
<evidence type="ECO:0000259" key="12">
    <source>
        <dbReference type="PROSITE" id="PS51371"/>
    </source>
</evidence>
<dbReference type="RefSeq" id="WP_090227269.1">
    <property type="nucleotide sequence ID" value="NZ_FNNU01000002.1"/>
</dbReference>
<keyword evidence="6 10" id="KW-1133">Transmembrane helix</keyword>
<dbReference type="InterPro" id="IPR002550">
    <property type="entry name" value="CNNM"/>
</dbReference>
<evidence type="ECO:0000259" key="13">
    <source>
        <dbReference type="PROSITE" id="PS51846"/>
    </source>
</evidence>
<feature type="transmembrane region" description="Helical" evidence="11">
    <location>
        <begin position="6"/>
        <end position="25"/>
    </location>
</feature>
<protein>
    <submittedName>
        <fullName evidence="14">Mg2+ and Co2+ transporter CorB, contains DUF21, CBS pair, and CorC-HlyC domains</fullName>
    </submittedName>
</protein>
<name>A0A1H2XSM5_9PSED</name>
<feature type="transmembrane region" description="Helical" evidence="11">
    <location>
        <begin position="92"/>
        <end position="112"/>
    </location>
</feature>
<proteinExistence type="inferred from homology"/>
<evidence type="ECO:0000256" key="8">
    <source>
        <dbReference type="ARBA" id="ARBA00023136"/>
    </source>
</evidence>
<evidence type="ECO:0000256" key="9">
    <source>
        <dbReference type="PROSITE-ProRule" id="PRU00703"/>
    </source>
</evidence>
<feature type="transmembrane region" description="Helical" evidence="11">
    <location>
        <begin position="62"/>
        <end position="86"/>
    </location>
</feature>
<dbReference type="InterPro" id="IPR005170">
    <property type="entry name" value="Transptr-assoc_dom"/>
</dbReference>
<evidence type="ECO:0000256" key="5">
    <source>
        <dbReference type="ARBA" id="ARBA00022737"/>
    </source>
</evidence>
<dbReference type="AlphaFoldDB" id="A0A1H2XSM5"/>
<dbReference type="InterPro" id="IPR046342">
    <property type="entry name" value="CBS_dom_sf"/>
</dbReference>
<feature type="domain" description="CNNM transmembrane" evidence="13">
    <location>
        <begin position="2"/>
        <end position="198"/>
    </location>
</feature>
<evidence type="ECO:0000256" key="3">
    <source>
        <dbReference type="ARBA" id="ARBA00022475"/>
    </source>
</evidence>
<evidence type="ECO:0000256" key="7">
    <source>
        <dbReference type="ARBA" id="ARBA00023122"/>
    </source>
</evidence>
<reference evidence="15" key="1">
    <citation type="submission" date="2016-10" db="EMBL/GenBank/DDBJ databases">
        <authorList>
            <person name="Varghese N."/>
            <person name="Submissions S."/>
        </authorList>
    </citation>
    <scope>NUCLEOTIDE SEQUENCE [LARGE SCALE GENOMIC DNA]</scope>
    <source>
        <strain evidence="15">NRRL B-59562</strain>
    </source>
</reference>
<dbReference type="GO" id="GO:0050660">
    <property type="term" value="F:flavin adenine dinucleotide binding"/>
    <property type="evidence" value="ECO:0007669"/>
    <property type="project" value="InterPro"/>
</dbReference>
<dbReference type="InterPro" id="IPR016169">
    <property type="entry name" value="FAD-bd_PCMH_sub2"/>
</dbReference>
<gene>
    <name evidence="14" type="ORF">SAMN05216287_2011</name>
</gene>
<evidence type="ECO:0000256" key="4">
    <source>
        <dbReference type="ARBA" id="ARBA00022692"/>
    </source>
</evidence>
<keyword evidence="3" id="KW-1003">Cell membrane</keyword>
<dbReference type="InterPro" id="IPR044751">
    <property type="entry name" value="Ion_transp-like_CBS"/>
</dbReference>
<dbReference type="InterPro" id="IPR000644">
    <property type="entry name" value="CBS_dom"/>
</dbReference>